<dbReference type="PANTHER" id="PTHR36790">
    <property type="entry name" value="MYELIN TRANSCRIPTION FACTOR"/>
    <property type="match status" value="1"/>
</dbReference>
<name>A0AAD4JET0_PERFH</name>
<protein>
    <submittedName>
        <fullName evidence="3">Uncharacterized protein</fullName>
    </submittedName>
</protein>
<evidence type="ECO:0000313" key="4">
    <source>
        <dbReference type="Proteomes" id="UP001190926"/>
    </source>
</evidence>
<evidence type="ECO:0000256" key="1">
    <source>
        <dbReference type="SAM" id="Coils"/>
    </source>
</evidence>
<organism evidence="3 4">
    <name type="scientific">Perilla frutescens var. hirtella</name>
    <name type="common">Perilla citriodora</name>
    <name type="synonym">Perilla setoyensis</name>
    <dbReference type="NCBI Taxonomy" id="608512"/>
    <lineage>
        <taxon>Eukaryota</taxon>
        <taxon>Viridiplantae</taxon>
        <taxon>Streptophyta</taxon>
        <taxon>Embryophyta</taxon>
        <taxon>Tracheophyta</taxon>
        <taxon>Spermatophyta</taxon>
        <taxon>Magnoliopsida</taxon>
        <taxon>eudicotyledons</taxon>
        <taxon>Gunneridae</taxon>
        <taxon>Pentapetalae</taxon>
        <taxon>asterids</taxon>
        <taxon>lamiids</taxon>
        <taxon>Lamiales</taxon>
        <taxon>Lamiaceae</taxon>
        <taxon>Nepetoideae</taxon>
        <taxon>Elsholtzieae</taxon>
        <taxon>Perilla</taxon>
    </lineage>
</organism>
<comment type="caution">
    <text evidence="3">The sequence shown here is derived from an EMBL/GenBank/DDBJ whole genome shotgun (WGS) entry which is preliminary data.</text>
</comment>
<feature type="compositionally biased region" description="Basic residues" evidence="2">
    <location>
        <begin position="15"/>
        <end position="24"/>
    </location>
</feature>
<keyword evidence="4" id="KW-1185">Reference proteome</keyword>
<dbReference type="AlphaFoldDB" id="A0AAD4JET0"/>
<dbReference type="EMBL" id="SDAM02000071">
    <property type="protein sequence ID" value="KAH6832402.1"/>
    <property type="molecule type" value="Genomic_DNA"/>
</dbReference>
<keyword evidence="1" id="KW-0175">Coiled coil</keyword>
<gene>
    <name evidence="3" type="ORF">C2S53_007262</name>
</gene>
<evidence type="ECO:0000256" key="2">
    <source>
        <dbReference type="SAM" id="MobiDB-lite"/>
    </source>
</evidence>
<proteinExistence type="predicted"/>
<reference evidence="3 4" key="1">
    <citation type="journal article" date="2021" name="Nat. Commun.">
        <title>Incipient diploidization of the medicinal plant Perilla within 10,000 years.</title>
        <authorList>
            <person name="Zhang Y."/>
            <person name="Shen Q."/>
            <person name="Leng L."/>
            <person name="Zhang D."/>
            <person name="Chen S."/>
            <person name="Shi Y."/>
            <person name="Ning Z."/>
            <person name="Chen S."/>
        </authorList>
    </citation>
    <scope>NUCLEOTIDE SEQUENCE [LARGE SCALE GENOMIC DNA]</scope>
    <source>
        <strain evidence="4">cv. PC099</strain>
    </source>
</reference>
<evidence type="ECO:0000313" key="3">
    <source>
        <dbReference type="EMBL" id="KAH6832402.1"/>
    </source>
</evidence>
<dbReference type="Proteomes" id="UP001190926">
    <property type="component" value="Unassembled WGS sequence"/>
</dbReference>
<sequence length="193" mass="22017">MMATQPPFCGERPIHGLKSHRRPLQPKNQSDAAIINAAQPKPCPAKISLLDISNKENVPPSYTTPGKECCFEAEAIDPSLADELTAVREKLERLRSEEARNEKVLRERGLMLDLEMKEIINRGEMQKQLELEVDRLYRLKEIKLACMRVSRLRSLRDKEEEKKIKQDQVYIQGRESLNSEAAAAVASANQFDF</sequence>
<accession>A0AAD4JET0</accession>
<dbReference type="PANTHER" id="PTHR36790:SF1">
    <property type="entry name" value="MYELIN TRANSCRIPTION FACTOR"/>
    <property type="match status" value="1"/>
</dbReference>
<feature type="region of interest" description="Disordered" evidence="2">
    <location>
        <begin position="1"/>
        <end position="30"/>
    </location>
</feature>
<feature type="coiled-coil region" evidence="1">
    <location>
        <begin position="81"/>
        <end position="108"/>
    </location>
</feature>